<dbReference type="PANTHER" id="PTHR11669:SF8">
    <property type="entry name" value="DNA POLYMERASE III SUBUNIT DELTA"/>
    <property type="match status" value="1"/>
</dbReference>
<protein>
    <recommendedName>
        <fullName evidence="2">DNA polymerase III subunit delta'</fullName>
        <ecNumber evidence="1">2.7.7.7</ecNumber>
    </recommendedName>
</protein>
<keyword evidence="6" id="KW-0239">DNA-directed DNA polymerase</keyword>
<evidence type="ECO:0000256" key="6">
    <source>
        <dbReference type="ARBA" id="ARBA00022932"/>
    </source>
</evidence>
<dbReference type="EC" id="2.7.7.7" evidence="1"/>
<dbReference type="InterPro" id="IPR008921">
    <property type="entry name" value="DNA_pol3_clamp-load_cplx_C"/>
</dbReference>
<dbReference type="SUPFAM" id="SSF52540">
    <property type="entry name" value="P-loop containing nucleoside triphosphate hydrolases"/>
    <property type="match status" value="1"/>
</dbReference>
<sequence>MPDIYPWLQPLWGKWQALSETHRVSGAMLCSAPQGSGIKKLAELFVHTLVCSHSTAEPCGFCHSCELAKSGNHPDIHWISPEKEGKSITVDQIRACNQWALESSQLAGKRVIIITPADAMNESASNALLKTLESPADNCVFLLLAHNSHRLLPTIISRCQKWTISEPKLEESYQWLLSQTNQPCNYVGIRLCNGAPLKALEFFEQKTYLDFKKVELALHNLLSSQGADYNQVWLSVKDNPVERLSWLAIIMSDIQKVHFGSSELGMCEKSAELADLVHYSAAYNAMLSINKMKNQLEHFTGLNAELLLTNWLIELQEEICS</sequence>
<keyword evidence="4 9" id="KW-0548">Nucleotidyltransferase</keyword>
<dbReference type="Gene3D" id="1.20.272.10">
    <property type="match status" value="1"/>
</dbReference>
<comment type="catalytic activity">
    <reaction evidence="7">
        <text>DNA(n) + a 2'-deoxyribonucleoside 5'-triphosphate = DNA(n+1) + diphosphate</text>
        <dbReference type="Rhea" id="RHEA:22508"/>
        <dbReference type="Rhea" id="RHEA-COMP:17339"/>
        <dbReference type="Rhea" id="RHEA-COMP:17340"/>
        <dbReference type="ChEBI" id="CHEBI:33019"/>
        <dbReference type="ChEBI" id="CHEBI:61560"/>
        <dbReference type="ChEBI" id="CHEBI:173112"/>
        <dbReference type="EC" id="2.7.7.7"/>
    </reaction>
</comment>
<accession>A0ABT4YT72</accession>
<proteinExistence type="predicted"/>
<evidence type="ECO:0000256" key="2">
    <source>
        <dbReference type="ARBA" id="ARBA00014363"/>
    </source>
</evidence>
<dbReference type="Proteomes" id="UP001210678">
    <property type="component" value="Unassembled WGS sequence"/>
</dbReference>
<reference evidence="9 10" key="1">
    <citation type="submission" date="2023-01" db="EMBL/GenBank/DDBJ databases">
        <title>Vibrio sp. KJ40-1 sp.nov, isolated from marine algae.</title>
        <authorList>
            <person name="Butt M."/>
            <person name="Kim J.M.J."/>
            <person name="Jeon C.O.C."/>
        </authorList>
    </citation>
    <scope>NUCLEOTIDE SEQUENCE [LARGE SCALE GENOMIC DNA]</scope>
    <source>
        <strain evidence="9 10">KJ40-1</strain>
    </source>
</reference>
<gene>
    <name evidence="9" type="primary">holB</name>
    <name evidence="9" type="ORF">PGX00_12355</name>
</gene>
<evidence type="ECO:0000256" key="3">
    <source>
        <dbReference type="ARBA" id="ARBA00022679"/>
    </source>
</evidence>
<keyword evidence="5" id="KW-0235">DNA replication</keyword>
<dbReference type="PANTHER" id="PTHR11669">
    <property type="entry name" value="REPLICATION FACTOR C / DNA POLYMERASE III GAMMA-TAU SUBUNIT"/>
    <property type="match status" value="1"/>
</dbReference>
<evidence type="ECO:0000256" key="1">
    <source>
        <dbReference type="ARBA" id="ARBA00012417"/>
    </source>
</evidence>
<dbReference type="InterPro" id="IPR015199">
    <property type="entry name" value="DNA_pol_III_delta_C"/>
</dbReference>
<dbReference type="InterPro" id="IPR050238">
    <property type="entry name" value="DNA_Rep/Repair_Clamp_Loader"/>
</dbReference>
<dbReference type="Gene3D" id="3.40.50.300">
    <property type="entry name" value="P-loop containing nucleotide triphosphate hydrolases"/>
    <property type="match status" value="1"/>
</dbReference>
<dbReference type="GO" id="GO:0003887">
    <property type="term" value="F:DNA-directed DNA polymerase activity"/>
    <property type="evidence" value="ECO:0007669"/>
    <property type="project" value="UniProtKB-EC"/>
</dbReference>
<dbReference type="NCBIfam" id="TIGR00678">
    <property type="entry name" value="holB"/>
    <property type="match status" value="1"/>
</dbReference>
<dbReference type="EMBL" id="JAQLOI010000001">
    <property type="protein sequence ID" value="MDB1124401.1"/>
    <property type="molecule type" value="Genomic_DNA"/>
</dbReference>
<organism evidence="9 10">
    <name type="scientific">Vibrio algarum</name>
    <dbReference type="NCBI Taxonomy" id="3020714"/>
    <lineage>
        <taxon>Bacteria</taxon>
        <taxon>Pseudomonadati</taxon>
        <taxon>Pseudomonadota</taxon>
        <taxon>Gammaproteobacteria</taxon>
        <taxon>Vibrionales</taxon>
        <taxon>Vibrionaceae</taxon>
        <taxon>Vibrio</taxon>
    </lineage>
</organism>
<dbReference type="SUPFAM" id="SSF48019">
    <property type="entry name" value="post-AAA+ oligomerization domain-like"/>
    <property type="match status" value="1"/>
</dbReference>
<keyword evidence="3 9" id="KW-0808">Transferase</keyword>
<dbReference type="RefSeq" id="WP_272136845.1">
    <property type="nucleotide sequence ID" value="NZ_JAQLOI010000001.1"/>
</dbReference>
<comment type="caution">
    <text evidence="9">The sequence shown here is derived from an EMBL/GenBank/DDBJ whole genome shotgun (WGS) entry which is preliminary data.</text>
</comment>
<evidence type="ECO:0000313" key="9">
    <source>
        <dbReference type="EMBL" id="MDB1124401.1"/>
    </source>
</evidence>
<dbReference type="Pfam" id="PF13177">
    <property type="entry name" value="DNA_pol3_delta2"/>
    <property type="match status" value="1"/>
</dbReference>
<dbReference type="Pfam" id="PF09115">
    <property type="entry name" value="DNApol3-delta_C"/>
    <property type="match status" value="1"/>
</dbReference>
<evidence type="ECO:0000313" key="10">
    <source>
        <dbReference type="Proteomes" id="UP001210678"/>
    </source>
</evidence>
<dbReference type="InterPro" id="IPR004622">
    <property type="entry name" value="DNA_pol_HolB"/>
</dbReference>
<feature type="domain" description="DNA polymerase III delta subunit C-terminal" evidence="8">
    <location>
        <begin position="236"/>
        <end position="316"/>
    </location>
</feature>
<evidence type="ECO:0000259" key="8">
    <source>
        <dbReference type="Pfam" id="PF09115"/>
    </source>
</evidence>
<evidence type="ECO:0000256" key="7">
    <source>
        <dbReference type="ARBA" id="ARBA00049244"/>
    </source>
</evidence>
<evidence type="ECO:0000256" key="4">
    <source>
        <dbReference type="ARBA" id="ARBA00022695"/>
    </source>
</evidence>
<evidence type="ECO:0000256" key="5">
    <source>
        <dbReference type="ARBA" id="ARBA00022705"/>
    </source>
</evidence>
<keyword evidence="10" id="KW-1185">Reference proteome</keyword>
<name>A0ABT4YT72_9VIBR</name>
<dbReference type="InterPro" id="IPR027417">
    <property type="entry name" value="P-loop_NTPase"/>
</dbReference>